<sequence length="258" mass="28646">MISFYAKLETERGKGKKEEDGRWSLGIGMGLFLLAITISSLLVISVCQQNAYVWLGIVMVSIIFLTTFTCTTQVPILWAQETDSRENSVVEGDPAHNLSPYWIRVTDLPPSYSVATSHHVMAFRGENVEPPPYSTVILQTPNITYGHSNPVFNYNEPDVASLQQVTAHRPPAEKSCANQPYLCERCHHETNSVPQGKTEKTSDSGRSLTSESQPSDRLAENQNNNHSQANEVLPPDRPTDPAVLLSKETHPQSQSIQE</sequence>
<evidence type="ECO:0000313" key="4">
    <source>
        <dbReference type="Proteomes" id="UP001152759"/>
    </source>
</evidence>
<gene>
    <name evidence="3" type="ORF">BEMITA_LOCUS1727</name>
</gene>
<feature type="compositionally biased region" description="Polar residues" evidence="1">
    <location>
        <begin position="204"/>
        <end position="230"/>
    </location>
</feature>
<keyword evidence="2" id="KW-0472">Membrane</keyword>
<dbReference type="AlphaFoldDB" id="A0A9P0EZB1"/>
<keyword evidence="4" id="KW-1185">Reference proteome</keyword>
<feature type="transmembrane region" description="Helical" evidence="2">
    <location>
        <begin position="52"/>
        <end position="78"/>
    </location>
</feature>
<accession>A0A9P0EZB1</accession>
<evidence type="ECO:0000256" key="2">
    <source>
        <dbReference type="SAM" id="Phobius"/>
    </source>
</evidence>
<dbReference type="Proteomes" id="UP001152759">
    <property type="component" value="Chromosome 1"/>
</dbReference>
<keyword evidence="2" id="KW-1133">Transmembrane helix</keyword>
<feature type="transmembrane region" description="Helical" evidence="2">
    <location>
        <begin position="21"/>
        <end position="46"/>
    </location>
</feature>
<name>A0A9P0EZB1_BEMTA</name>
<evidence type="ECO:0000313" key="3">
    <source>
        <dbReference type="EMBL" id="CAH0382149.1"/>
    </source>
</evidence>
<dbReference type="EMBL" id="OU963862">
    <property type="protein sequence ID" value="CAH0382149.1"/>
    <property type="molecule type" value="Genomic_DNA"/>
</dbReference>
<proteinExistence type="predicted"/>
<organism evidence="3 4">
    <name type="scientific">Bemisia tabaci</name>
    <name type="common">Sweetpotato whitefly</name>
    <name type="synonym">Aleurodes tabaci</name>
    <dbReference type="NCBI Taxonomy" id="7038"/>
    <lineage>
        <taxon>Eukaryota</taxon>
        <taxon>Metazoa</taxon>
        <taxon>Ecdysozoa</taxon>
        <taxon>Arthropoda</taxon>
        <taxon>Hexapoda</taxon>
        <taxon>Insecta</taxon>
        <taxon>Pterygota</taxon>
        <taxon>Neoptera</taxon>
        <taxon>Paraneoptera</taxon>
        <taxon>Hemiptera</taxon>
        <taxon>Sternorrhyncha</taxon>
        <taxon>Aleyrodoidea</taxon>
        <taxon>Aleyrodidae</taxon>
        <taxon>Aleyrodinae</taxon>
        <taxon>Bemisia</taxon>
    </lineage>
</organism>
<reference evidence="3" key="1">
    <citation type="submission" date="2021-12" db="EMBL/GenBank/DDBJ databases">
        <authorList>
            <person name="King R."/>
        </authorList>
    </citation>
    <scope>NUCLEOTIDE SEQUENCE</scope>
</reference>
<evidence type="ECO:0000256" key="1">
    <source>
        <dbReference type="SAM" id="MobiDB-lite"/>
    </source>
</evidence>
<keyword evidence="2" id="KW-0812">Transmembrane</keyword>
<protein>
    <submittedName>
        <fullName evidence="3">Uncharacterized protein</fullName>
    </submittedName>
</protein>
<feature type="region of interest" description="Disordered" evidence="1">
    <location>
        <begin position="190"/>
        <end position="258"/>
    </location>
</feature>